<comment type="caution">
    <text evidence="1">The sequence shown here is derived from an EMBL/GenBank/DDBJ whole genome shotgun (WGS) entry which is preliminary data.</text>
</comment>
<reference evidence="1" key="1">
    <citation type="journal article" date="2014" name="Int. J. Syst. Evol. Microbiol.">
        <title>Complete genome sequence of Corynebacterium casei LMG S-19264T (=DSM 44701T), isolated from a smear-ripened cheese.</title>
        <authorList>
            <consortium name="US DOE Joint Genome Institute (JGI-PGF)"/>
            <person name="Walter F."/>
            <person name="Albersmeier A."/>
            <person name="Kalinowski J."/>
            <person name="Ruckert C."/>
        </authorList>
    </citation>
    <scope>NUCLEOTIDE SEQUENCE</scope>
    <source>
        <strain evidence="1">JCM 31311</strain>
    </source>
</reference>
<dbReference type="GO" id="GO:0015473">
    <property type="term" value="F:fimbrial usher porin activity"/>
    <property type="evidence" value="ECO:0007669"/>
    <property type="project" value="InterPro"/>
</dbReference>
<gene>
    <name evidence="1" type="ORF">GCM10008957_49700</name>
</gene>
<dbReference type="GO" id="GO:0009297">
    <property type="term" value="P:pilus assembly"/>
    <property type="evidence" value="ECO:0007669"/>
    <property type="project" value="InterPro"/>
</dbReference>
<name>A0A918CQG1_9DEIO</name>
<dbReference type="PANTHER" id="PTHR30451">
    <property type="entry name" value="OUTER MEMBRANE USHER PROTEIN"/>
    <property type="match status" value="1"/>
</dbReference>
<dbReference type="InterPro" id="IPR000015">
    <property type="entry name" value="Fimb_usher"/>
</dbReference>
<dbReference type="Proteomes" id="UP000603865">
    <property type="component" value="Unassembled WGS sequence"/>
</dbReference>
<reference evidence="1" key="2">
    <citation type="submission" date="2020-09" db="EMBL/GenBank/DDBJ databases">
        <authorList>
            <person name="Sun Q."/>
            <person name="Ohkuma M."/>
        </authorList>
    </citation>
    <scope>NUCLEOTIDE SEQUENCE</scope>
    <source>
        <strain evidence="1">JCM 31311</strain>
    </source>
</reference>
<protein>
    <submittedName>
        <fullName evidence="1">Uncharacterized protein</fullName>
    </submittedName>
</protein>
<dbReference type="GO" id="GO:0009279">
    <property type="term" value="C:cell outer membrane"/>
    <property type="evidence" value="ECO:0007669"/>
    <property type="project" value="TreeGrafter"/>
</dbReference>
<dbReference type="RefSeq" id="WP_189093220.1">
    <property type="nucleotide sequence ID" value="NZ_BMQL01000059.1"/>
</dbReference>
<dbReference type="PANTHER" id="PTHR30451:SF5">
    <property type="entry name" value="SLR0019 PROTEIN"/>
    <property type="match status" value="1"/>
</dbReference>
<accession>A0A918CQG1</accession>
<dbReference type="AlphaFoldDB" id="A0A918CQG1"/>
<evidence type="ECO:0000313" key="1">
    <source>
        <dbReference type="EMBL" id="GGR33468.1"/>
    </source>
</evidence>
<evidence type="ECO:0000313" key="2">
    <source>
        <dbReference type="Proteomes" id="UP000603865"/>
    </source>
</evidence>
<organism evidence="1 2">
    <name type="scientific">Deinococcus ruber</name>
    <dbReference type="NCBI Taxonomy" id="1848197"/>
    <lineage>
        <taxon>Bacteria</taxon>
        <taxon>Thermotogati</taxon>
        <taxon>Deinococcota</taxon>
        <taxon>Deinococci</taxon>
        <taxon>Deinococcales</taxon>
        <taxon>Deinococcaceae</taxon>
        <taxon>Deinococcus</taxon>
    </lineage>
</organism>
<proteinExistence type="predicted"/>
<dbReference type="EMBL" id="BMQL01000059">
    <property type="protein sequence ID" value="GGR33468.1"/>
    <property type="molecule type" value="Genomic_DNA"/>
</dbReference>
<sequence>MAAALLPGPALAQSAPATEAQVCAADENLLELHIGSTTRGTFVTRLVGTEVWLDPKALRPEETAYFDTEVHCGQDWSVRLLPRFAPTIDSERLTLSFQPAPQVLAGQSVTVTEPVTPPAETIPLFSLDYVAAVSGSLSTLPSVRGGLRARYVNGPLNASVGAAAEVKADGGRWVPSAQVGVTLSPTSSVQLAYNVGYTGDVASSALSSLNSSRFTGAHFQLSNTPLQLWPALTIELPFQAHLRVRIDGLLLTEYDVAAGPVTLRDLPLHHRQGRIEVEIRDETGTRTIVQDYDVPGITAGSANFSVDAGLLDSSAYVSAQGQYALTPLVNVEGSGRMVGTAFQAQVRTVVAPDDTRAFSVGMTYNSARTQPFSAVGSAWMVAAPFTVTAFAAMPIGDLSQTTFSTSLAYTARRYDVQWKVSAARGLSDLSTTLQGNVRVLPELTLSPAVTVRRGGVQVGLALDFHPGNGLSVTGRAGSGGTSASLNAQYRLNPSTQIGLSASPGGAALKLQYADSVRVDAALDTHGIFNVAAQGSAYLMPGGVQFSQGNPYGAFVLVETGQPAVQVFADGRLRGVTDATGRLVFSMTPGRAVSIRVDADSLPFDVTLKSDVAVLNLPGPGSYRLDWRNNFVHSRFVTFHWADGSVAANAEIRFENDEINYTDTLGTGFLLVSPQDRRATLTSQDGKQRCAVTVPAHAEAVTCDPGAP</sequence>
<keyword evidence="2" id="KW-1185">Reference proteome</keyword>